<protein>
    <submittedName>
        <fullName evidence="2">Pimeloyl-ACP methyl ester carboxylesterase</fullName>
    </submittedName>
</protein>
<dbReference type="Proteomes" id="UP001238088">
    <property type="component" value="Unassembled WGS sequence"/>
</dbReference>
<reference evidence="2 3" key="1">
    <citation type="submission" date="2023-07" db="EMBL/GenBank/DDBJ databases">
        <title>Genomic Encyclopedia of Type Strains, Phase IV (KMG-IV): sequencing the most valuable type-strain genomes for metagenomic binning, comparative biology and taxonomic classification.</title>
        <authorList>
            <person name="Goeker M."/>
        </authorList>
    </citation>
    <scope>NUCLEOTIDE SEQUENCE [LARGE SCALE GENOMIC DNA]</scope>
    <source>
        <strain evidence="2 3">DSM 23494</strain>
    </source>
</reference>
<dbReference type="InterPro" id="IPR000073">
    <property type="entry name" value="AB_hydrolase_1"/>
</dbReference>
<dbReference type="PANTHER" id="PTHR43798">
    <property type="entry name" value="MONOACYLGLYCEROL LIPASE"/>
    <property type="match status" value="1"/>
</dbReference>
<sequence length="303" mass="33787">MIVSLKSIIIDNGETMGYREREGGMIPLLLVHGNMTSSKHWDVLMEVLDPKYKVYAIDLRGFGMSSYHKRITSIKDFADDVKQFTDAMELIDFAMIGWSTGGAVAMQYCADFPDTRAKLILLASASTRGYPYFGHDLAEGSDGVVRYHSIEEIQQDALKTIPIQQAYDEQKGELLRGIWNAVIYTQNQPSVNRYDAYLEDMMTQRNLADVYHALNIFNISDESNGLAQGSNQAKDLSIPVLILRGDRDLVITEEMTNEIIEDLGGNALFLPLENCGHSPLIDNLSLLIEKIESFIGKVHVGGG</sequence>
<dbReference type="Gene3D" id="3.40.50.1820">
    <property type="entry name" value="alpha/beta hydrolase"/>
    <property type="match status" value="1"/>
</dbReference>
<dbReference type="InterPro" id="IPR050266">
    <property type="entry name" value="AB_hydrolase_sf"/>
</dbReference>
<dbReference type="SUPFAM" id="SSF53474">
    <property type="entry name" value="alpha/beta-Hydrolases"/>
    <property type="match status" value="1"/>
</dbReference>
<evidence type="ECO:0000259" key="1">
    <source>
        <dbReference type="Pfam" id="PF00561"/>
    </source>
</evidence>
<dbReference type="RefSeq" id="WP_307471410.1">
    <property type="nucleotide sequence ID" value="NZ_JAUSUB010000001.1"/>
</dbReference>
<accession>A0ABU0AEP9</accession>
<comment type="caution">
    <text evidence="2">The sequence shown here is derived from an EMBL/GenBank/DDBJ whole genome shotgun (WGS) entry which is preliminary data.</text>
</comment>
<dbReference type="InterPro" id="IPR029058">
    <property type="entry name" value="AB_hydrolase_fold"/>
</dbReference>
<gene>
    <name evidence="2" type="ORF">J2S17_000434</name>
</gene>
<dbReference type="EMBL" id="JAUSUB010000001">
    <property type="protein sequence ID" value="MDQ0268565.1"/>
    <property type="molecule type" value="Genomic_DNA"/>
</dbReference>
<proteinExistence type="predicted"/>
<evidence type="ECO:0000313" key="2">
    <source>
        <dbReference type="EMBL" id="MDQ0268565.1"/>
    </source>
</evidence>
<dbReference type="Pfam" id="PF00561">
    <property type="entry name" value="Abhydrolase_1"/>
    <property type="match status" value="1"/>
</dbReference>
<keyword evidence="3" id="KW-1185">Reference proteome</keyword>
<feature type="domain" description="AB hydrolase-1" evidence="1">
    <location>
        <begin position="27"/>
        <end position="283"/>
    </location>
</feature>
<evidence type="ECO:0000313" key="3">
    <source>
        <dbReference type="Proteomes" id="UP001238088"/>
    </source>
</evidence>
<organism evidence="2 3">
    <name type="scientific">Cytobacillus purgationiresistens</name>
    <dbReference type="NCBI Taxonomy" id="863449"/>
    <lineage>
        <taxon>Bacteria</taxon>
        <taxon>Bacillati</taxon>
        <taxon>Bacillota</taxon>
        <taxon>Bacilli</taxon>
        <taxon>Bacillales</taxon>
        <taxon>Bacillaceae</taxon>
        <taxon>Cytobacillus</taxon>
    </lineage>
</organism>
<dbReference type="PRINTS" id="PR00111">
    <property type="entry name" value="ABHYDROLASE"/>
</dbReference>
<name>A0ABU0AEP9_9BACI</name>